<organism evidence="1 2">
    <name type="scientific">Ramalina farinacea</name>
    <dbReference type="NCBI Taxonomy" id="258253"/>
    <lineage>
        <taxon>Eukaryota</taxon>
        <taxon>Fungi</taxon>
        <taxon>Dikarya</taxon>
        <taxon>Ascomycota</taxon>
        <taxon>Pezizomycotina</taxon>
        <taxon>Lecanoromycetes</taxon>
        <taxon>OSLEUM clade</taxon>
        <taxon>Lecanoromycetidae</taxon>
        <taxon>Lecanorales</taxon>
        <taxon>Lecanorineae</taxon>
        <taxon>Ramalinaceae</taxon>
        <taxon>Ramalina</taxon>
    </lineage>
</organism>
<dbReference type="PANTHER" id="PTHR15460:SF3">
    <property type="entry name" value="PEROXISOMAL MEMBRANE PROTEIN 4"/>
    <property type="match status" value="1"/>
</dbReference>
<evidence type="ECO:0000313" key="1">
    <source>
        <dbReference type="EMBL" id="MDI1491433.1"/>
    </source>
</evidence>
<dbReference type="InterPro" id="IPR019531">
    <property type="entry name" value="Pmp4"/>
</dbReference>
<dbReference type="Pfam" id="PF02466">
    <property type="entry name" value="Tim17"/>
    <property type="match status" value="1"/>
</dbReference>
<evidence type="ECO:0000313" key="2">
    <source>
        <dbReference type="Proteomes" id="UP001161017"/>
    </source>
</evidence>
<dbReference type="AlphaFoldDB" id="A0AA43TXD1"/>
<protein>
    <recommendedName>
        <fullName evidence="3">Peroxisomal membrane protein 4</fullName>
    </recommendedName>
</protein>
<dbReference type="GO" id="GO:0005778">
    <property type="term" value="C:peroxisomal membrane"/>
    <property type="evidence" value="ECO:0007669"/>
    <property type="project" value="TreeGrafter"/>
</dbReference>
<proteinExistence type="predicted"/>
<evidence type="ECO:0008006" key="3">
    <source>
        <dbReference type="Google" id="ProtNLM"/>
    </source>
</evidence>
<dbReference type="PANTHER" id="PTHR15460">
    <property type="entry name" value="PEROXISOMAL MEMBRANE PROTEIN 4"/>
    <property type="match status" value="1"/>
</dbReference>
<keyword evidence="2" id="KW-1185">Reference proteome</keyword>
<dbReference type="Proteomes" id="UP001161017">
    <property type="component" value="Unassembled WGS sequence"/>
</dbReference>
<dbReference type="EMBL" id="JAPUFD010000014">
    <property type="protein sequence ID" value="MDI1491433.1"/>
    <property type="molecule type" value="Genomic_DNA"/>
</dbReference>
<name>A0AA43TXD1_9LECA</name>
<gene>
    <name evidence="1" type="ORF">OHK93_002642</name>
</gene>
<sequence>MAPSMERNLRSKLQLIYRATRTHARNLATFAVLYKSTMLLLRRTAPHGKEEAWHTFIAGLTGGYFVFGKGIQSSVNQQIVIYVFARVVLACAKLAVAEGRGVVREMSRNAGGDSERIDLIRRTLKENAWPVFAAGSWAAVMWLFRWYPETLQPSLRSSMQYM</sequence>
<accession>A0AA43TXD1</accession>
<comment type="caution">
    <text evidence="1">The sequence shown here is derived from an EMBL/GenBank/DDBJ whole genome shotgun (WGS) entry which is preliminary data.</text>
</comment>
<reference evidence="1" key="1">
    <citation type="journal article" date="2023" name="Genome Biol. Evol.">
        <title>First Whole Genome Sequence and Flow Cytometry Genome Size Data for the Lichen-Forming Fungus Ramalina farinacea (Ascomycota).</title>
        <authorList>
            <person name="Llewellyn T."/>
            <person name="Mian S."/>
            <person name="Hill R."/>
            <person name="Leitch I.J."/>
            <person name="Gaya E."/>
        </authorList>
    </citation>
    <scope>NUCLEOTIDE SEQUENCE</scope>
    <source>
        <strain evidence="1">LIQ254RAFAR</strain>
    </source>
</reference>